<dbReference type="RefSeq" id="WP_084661863.1">
    <property type="nucleotide sequence ID" value="NZ_FPJW01000002.1"/>
</dbReference>
<name>A0A1K1V0I5_9GAMM</name>
<accession>A0A1K1V0I5</accession>
<dbReference type="InterPro" id="IPR036814">
    <property type="entry name" value="YqcC-like_sf"/>
</dbReference>
<protein>
    <submittedName>
        <fullName evidence="2">Uncharacterized conserved protein YqcC, DUF446 family</fullName>
    </submittedName>
</protein>
<dbReference type="Proteomes" id="UP000182350">
    <property type="component" value="Unassembled WGS sequence"/>
</dbReference>
<dbReference type="STRING" id="1122209.SAMN02745752_00685"/>
<dbReference type="Gene3D" id="1.20.1440.40">
    <property type="entry name" value="YqcC-like"/>
    <property type="match status" value="1"/>
</dbReference>
<reference evidence="2 3" key="1">
    <citation type="submission" date="2016-11" db="EMBL/GenBank/DDBJ databases">
        <authorList>
            <person name="Jaros S."/>
            <person name="Januszkiewicz K."/>
            <person name="Wedrychowicz H."/>
        </authorList>
    </citation>
    <scope>NUCLEOTIDE SEQUENCE [LARGE SCALE GENOMIC DNA]</scope>
    <source>
        <strain evidence="2 3">DSM 21637</strain>
    </source>
</reference>
<dbReference type="EMBL" id="FPJW01000002">
    <property type="protein sequence ID" value="SFX18093.1"/>
    <property type="molecule type" value="Genomic_DNA"/>
</dbReference>
<evidence type="ECO:0000313" key="2">
    <source>
        <dbReference type="EMBL" id="SFX18093.1"/>
    </source>
</evidence>
<dbReference type="OrthoDB" id="8794567at2"/>
<dbReference type="InterPro" id="IPR023376">
    <property type="entry name" value="YqcC-like_dom"/>
</dbReference>
<dbReference type="AlphaFoldDB" id="A0A1K1V0I5"/>
<dbReference type="PANTHER" id="PTHR39586:SF1">
    <property type="entry name" value="CYTOPLASMIC PROTEIN"/>
    <property type="match status" value="1"/>
</dbReference>
<evidence type="ECO:0000313" key="3">
    <source>
        <dbReference type="Proteomes" id="UP000182350"/>
    </source>
</evidence>
<proteinExistence type="predicted"/>
<dbReference type="GO" id="GO:0044010">
    <property type="term" value="P:single-species biofilm formation"/>
    <property type="evidence" value="ECO:0007669"/>
    <property type="project" value="TreeGrafter"/>
</dbReference>
<dbReference type="Pfam" id="PF04287">
    <property type="entry name" value="DUF446"/>
    <property type="match status" value="1"/>
</dbReference>
<organism evidence="2 3">
    <name type="scientific">Marinospirillum alkaliphilum DSM 21637</name>
    <dbReference type="NCBI Taxonomy" id="1122209"/>
    <lineage>
        <taxon>Bacteria</taxon>
        <taxon>Pseudomonadati</taxon>
        <taxon>Pseudomonadota</taxon>
        <taxon>Gammaproteobacteria</taxon>
        <taxon>Oceanospirillales</taxon>
        <taxon>Oceanospirillaceae</taxon>
        <taxon>Marinospirillum</taxon>
    </lineage>
</organism>
<gene>
    <name evidence="2" type="ORF">SAMN02745752_00685</name>
</gene>
<evidence type="ECO:0000259" key="1">
    <source>
        <dbReference type="Pfam" id="PF04287"/>
    </source>
</evidence>
<sequence length="121" mass="13774">MTAAPQAQARILQRLLALLEMRLQQVDEWQVPLPEATAFESIEPFCVDRMSLQQWLRYLFIPRLRAMLDANAPLPGSCAITPQVEMVLHNNKKARITEVTLAIDLLLTENRMPPAKLLKQA</sequence>
<keyword evidence="3" id="KW-1185">Reference proteome</keyword>
<feature type="domain" description="YqcC-like" evidence="1">
    <location>
        <begin position="13"/>
        <end position="104"/>
    </location>
</feature>
<dbReference type="SUPFAM" id="SSF158452">
    <property type="entry name" value="YqcC-like"/>
    <property type="match status" value="1"/>
</dbReference>
<dbReference type="InterPro" id="IPR007384">
    <property type="entry name" value="UCP006257"/>
</dbReference>
<dbReference type="PANTHER" id="PTHR39586">
    <property type="entry name" value="CYTOPLASMIC PROTEIN-RELATED"/>
    <property type="match status" value="1"/>
</dbReference>